<feature type="region of interest" description="Disordered" evidence="1">
    <location>
        <begin position="63"/>
        <end position="95"/>
    </location>
</feature>
<feature type="signal peptide" evidence="2">
    <location>
        <begin position="1"/>
        <end position="22"/>
    </location>
</feature>
<proteinExistence type="predicted"/>
<dbReference type="EMBL" id="QGKV02000832">
    <property type="protein sequence ID" value="KAF3550219.1"/>
    <property type="molecule type" value="Genomic_DNA"/>
</dbReference>
<keyword evidence="4" id="KW-1185">Reference proteome</keyword>
<comment type="caution">
    <text evidence="3">The sequence shown here is derived from an EMBL/GenBank/DDBJ whole genome shotgun (WGS) entry which is preliminary data.</text>
</comment>
<evidence type="ECO:0000256" key="2">
    <source>
        <dbReference type="SAM" id="SignalP"/>
    </source>
</evidence>
<evidence type="ECO:0000313" key="3">
    <source>
        <dbReference type="EMBL" id="KAF3550219.1"/>
    </source>
</evidence>
<sequence length="95" mass="10554">MANCAWSELFPLIVVSISGLRALVIDPFSPCSIKQLSKREARFGLIEDCAKNQKSENWFNLTGLARSPNQSSPKQTGSEAKSSSGRRIRMLRVLE</sequence>
<dbReference type="Proteomes" id="UP000266723">
    <property type="component" value="Unassembled WGS sequence"/>
</dbReference>
<feature type="compositionally biased region" description="Basic residues" evidence="1">
    <location>
        <begin position="84"/>
        <end position="95"/>
    </location>
</feature>
<keyword evidence="2" id="KW-0732">Signal</keyword>
<feature type="chain" id="PRO_5047520282" evidence="2">
    <location>
        <begin position="23"/>
        <end position="95"/>
    </location>
</feature>
<gene>
    <name evidence="3" type="ORF">DY000_02002904</name>
</gene>
<organism evidence="3 4">
    <name type="scientific">Brassica cretica</name>
    <name type="common">Mustard</name>
    <dbReference type="NCBI Taxonomy" id="69181"/>
    <lineage>
        <taxon>Eukaryota</taxon>
        <taxon>Viridiplantae</taxon>
        <taxon>Streptophyta</taxon>
        <taxon>Embryophyta</taxon>
        <taxon>Tracheophyta</taxon>
        <taxon>Spermatophyta</taxon>
        <taxon>Magnoliopsida</taxon>
        <taxon>eudicotyledons</taxon>
        <taxon>Gunneridae</taxon>
        <taxon>Pentapetalae</taxon>
        <taxon>rosids</taxon>
        <taxon>malvids</taxon>
        <taxon>Brassicales</taxon>
        <taxon>Brassicaceae</taxon>
        <taxon>Brassiceae</taxon>
        <taxon>Brassica</taxon>
    </lineage>
</organism>
<evidence type="ECO:0000313" key="4">
    <source>
        <dbReference type="Proteomes" id="UP000266723"/>
    </source>
</evidence>
<protein>
    <submittedName>
        <fullName evidence="3">Uncharacterized protein</fullName>
    </submittedName>
</protein>
<accession>A0ABQ7CE97</accession>
<evidence type="ECO:0000256" key="1">
    <source>
        <dbReference type="SAM" id="MobiDB-lite"/>
    </source>
</evidence>
<name>A0ABQ7CE97_BRACR</name>
<reference evidence="3 4" key="1">
    <citation type="journal article" date="2020" name="BMC Genomics">
        <title>Intraspecific diversification of the crop wild relative Brassica cretica Lam. using demographic model selection.</title>
        <authorList>
            <person name="Kioukis A."/>
            <person name="Michalopoulou V.A."/>
            <person name="Briers L."/>
            <person name="Pirintsos S."/>
            <person name="Studholme D.J."/>
            <person name="Pavlidis P."/>
            <person name="Sarris P.F."/>
        </authorList>
    </citation>
    <scope>NUCLEOTIDE SEQUENCE [LARGE SCALE GENOMIC DNA]</scope>
    <source>
        <strain evidence="4">cv. PFS-1207/04</strain>
    </source>
</reference>
<feature type="compositionally biased region" description="Polar residues" evidence="1">
    <location>
        <begin position="67"/>
        <end position="83"/>
    </location>
</feature>